<gene>
    <name evidence="2" type="ordered locus">Bd0520</name>
</gene>
<organism evidence="2 3">
    <name type="scientific">Bdellovibrio bacteriovorus (strain ATCC 15356 / DSM 50701 / NCIMB 9529 / HD100)</name>
    <dbReference type="NCBI Taxonomy" id="264462"/>
    <lineage>
        <taxon>Bacteria</taxon>
        <taxon>Pseudomonadati</taxon>
        <taxon>Bdellovibrionota</taxon>
        <taxon>Bdellovibrionia</taxon>
        <taxon>Bdellovibrionales</taxon>
        <taxon>Pseudobdellovibrionaceae</taxon>
        <taxon>Bdellovibrio</taxon>
    </lineage>
</organism>
<dbReference type="Proteomes" id="UP000008080">
    <property type="component" value="Chromosome"/>
</dbReference>
<dbReference type="AlphaFoldDB" id="Q6MQF0"/>
<evidence type="ECO:0000313" key="2">
    <source>
        <dbReference type="EMBL" id="CAE78497.1"/>
    </source>
</evidence>
<keyword evidence="1" id="KW-0732">Signal</keyword>
<dbReference type="EMBL" id="BX842647">
    <property type="protein sequence ID" value="CAE78497.1"/>
    <property type="molecule type" value="Genomic_DNA"/>
</dbReference>
<dbReference type="STRING" id="264462.Bd0520"/>
<protein>
    <submittedName>
        <fullName evidence="2">Uncharacterized protein</fullName>
    </submittedName>
</protein>
<feature type="chain" id="PRO_5004277873" evidence="1">
    <location>
        <begin position="28"/>
        <end position="151"/>
    </location>
</feature>
<reference evidence="2 3" key="1">
    <citation type="journal article" date="2004" name="Science">
        <title>A predator unmasked: life cycle of Bdellovibrio bacteriovorus from a genomic perspective.</title>
        <authorList>
            <person name="Rendulic S."/>
            <person name="Jagtap P."/>
            <person name="Rosinus A."/>
            <person name="Eppinger M."/>
            <person name="Baar C."/>
            <person name="Lanz C."/>
            <person name="Keller H."/>
            <person name="Lambert C."/>
            <person name="Evans K.J."/>
            <person name="Goesmann A."/>
            <person name="Meyer F."/>
            <person name="Sockett R.E."/>
            <person name="Schuster S.C."/>
        </authorList>
    </citation>
    <scope>NUCLEOTIDE SEQUENCE [LARGE SCALE GENOMIC DNA]</scope>
    <source>
        <strain evidence="3">ATCC 15356 / DSM 50701 / NCIMB 9529 / HD100</strain>
    </source>
</reference>
<dbReference type="HOGENOM" id="CLU_1812000_0_0_7"/>
<accession>Q6MQF0</accession>
<evidence type="ECO:0000256" key="1">
    <source>
        <dbReference type="SAM" id="SignalP"/>
    </source>
</evidence>
<sequence length="151" mass="16285">MEFLKREVFMKKILMVALLMAGAQAQADTEMRVYTNADGCTVIEESRTNGTTYDIEVAGQRAFVGILHDRSTGDIAAFCDDVQVTETAKGLKMECAKNQNGGLTTRGAAELGLNKDGSLTSISVIGQVKKLMGWKTDTEISCANLEEDIGP</sequence>
<proteinExistence type="predicted"/>
<feature type="signal peptide" evidence="1">
    <location>
        <begin position="1"/>
        <end position="27"/>
    </location>
</feature>
<name>Q6MQF0_BDEBA</name>
<dbReference type="KEGG" id="bba:Bd0520"/>
<keyword evidence="3" id="KW-1185">Reference proteome</keyword>
<evidence type="ECO:0000313" key="3">
    <source>
        <dbReference type="Proteomes" id="UP000008080"/>
    </source>
</evidence>